<dbReference type="EMBL" id="LR796423">
    <property type="protein sequence ID" value="CAB4142985.1"/>
    <property type="molecule type" value="Genomic_DNA"/>
</dbReference>
<evidence type="ECO:0000313" key="1">
    <source>
        <dbReference type="EMBL" id="CAB4142985.1"/>
    </source>
</evidence>
<gene>
    <name evidence="1" type="ORF">UFOVP447_60</name>
</gene>
<sequence>MFSFFKKNEPKLEFLCFEDDLGNVPEPYPARKLIPEWYKALPMKKTPGLFDQSTLKRCPPFLDAMVTGWIIPLIADVEIRSNEDCSYIEYNSKYPRPVIENHLPWQVSSDKCPAPHLPKPPIKFLNYWAIKCPKGYSLLFTPPLNRQDPRFTCFTGLVDCDGYFEFINFPFVWNEPNFQGVLPAGTPLMQVIPIKRDTLFTKSECRAFNNDELKDLEGTRRKLQSHESHYRDNIWELK</sequence>
<proteinExistence type="predicted"/>
<accession>A0A6J5M7E6</accession>
<name>A0A6J5M7E6_9CAUD</name>
<reference evidence="1" key="1">
    <citation type="submission" date="2020-04" db="EMBL/GenBank/DDBJ databases">
        <authorList>
            <person name="Chiriac C."/>
            <person name="Salcher M."/>
            <person name="Ghai R."/>
            <person name="Kavagutti S V."/>
        </authorList>
    </citation>
    <scope>NUCLEOTIDE SEQUENCE</scope>
</reference>
<protein>
    <submittedName>
        <fullName evidence="1">Uncharacterized protein</fullName>
    </submittedName>
</protein>
<organism evidence="1">
    <name type="scientific">uncultured Caudovirales phage</name>
    <dbReference type="NCBI Taxonomy" id="2100421"/>
    <lineage>
        <taxon>Viruses</taxon>
        <taxon>Duplodnaviria</taxon>
        <taxon>Heunggongvirae</taxon>
        <taxon>Uroviricota</taxon>
        <taxon>Caudoviricetes</taxon>
        <taxon>Peduoviridae</taxon>
        <taxon>Maltschvirus</taxon>
        <taxon>Maltschvirus maltsch</taxon>
    </lineage>
</organism>